<dbReference type="Gene3D" id="3.50.50.60">
    <property type="entry name" value="FAD/NAD(P)-binding domain"/>
    <property type="match status" value="1"/>
</dbReference>
<dbReference type="GO" id="GO:0006598">
    <property type="term" value="P:polyamine catabolic process"/>
    <property type="evidence" value="ECO:0007669"/>
    <property type="project" value="TreeGrafter"/>
</dbReference>
<keyword evidence="4" id="KW-0274">FAD</keyword>
<dbReference type="InterPro" id="IPR001613">
    <property type="entry name" value="Flavin_amine_oxidase"/>
</dbReference>
<accession>A0A1L7WPX6</accession>
<evidence type="ECO:0000256" key="4">
    <source>
        <dbReference type="RuleBase" id="RU362067"/>
    </source>
</evidence>
<dbReference type="GO" id="GO:0016491">
    <property type="term" value="F:oxidoreductase activity"/>
    <property type="evidence" value="ECO:0007669"/>
    <property type="project" value="UniProtKB-KW"/>
</dbReference>
<evidence type="ECO:0000259" key="6">
    <source>
        <dbReference type="Pfam" id="PF01593"/>
    </source>
</evidence>
<evidence type="ECO:0000256" key="5">
    <source>
        <dbReference type="SAM" id="SignalP"/>
    </source>
</evidence>
<evidence type="ECO:0000256" key="1">
    <source>
        <dbReference type="ARBA" id="ARBA00001974"/>
    </source>
</evidence>
<evidence type="ECO:0000313" key="7">
    <source>
        <dbReference type="EMBL" id="CZR54829.1"/>
    </source>
</evidence>
<feature type="chain" id="PRO_5013041281" description="Amine oxidase" evidence="5">
    <location>
        <begin position="22"/>
        <end position="531"/>
    </location>
</feature>
<dbReference type="PANTHER" id="PTHR10742">
    <property type="entry name" value="FLAVIN MONOAMINE OXIDASE"/>
    <property type="match status" value="1"/>
</dbReference>
<keyword evidence="2 4" id="KW-0560">Oxidoreductase</keyword>
<feature type="binding site" evidence="3">
    <location>
        <position position="260"/>
    </location>
    <ligand>
        <name>FAD</name>
        <dbReference type="ChEBI" id="CHEBI:57692"/>
    </ligand>
</feature>
<dbReference type="Proteomes" id="UP000184330">
    <property type="component" value="Unassembled WGS sequence"/>
</dbReference>
<feature type="signal peptide" evidence="5">
    <location>
        <begin position="1"/>
        <end position="21"/>
    </location>
</feature>
<evidence type="ECO:0000256" key="2">
    <source>
        <dbReference type="ARBA" id="ARBA00023002"/>
    </source>
</evidence>
<name>A0A1L7WPX6_9HELO</name>
<organism evidence="7 8">
    <name type="scientific">Phialocephala subalpina</name>
    <dbReference type="NCBI Taxonomy" id="576137"/>
    <lineage>
        <taxon>Eukaryota</taxon>
        <taxon>Fungi</taxon>
        <taxon>Dikarya</taxon>
        <taxon>Ascomycota</taxon>
        <taxon>Pezizomycotina</taxon>
        <taxon>Leotiomycetes</taxon>
        <taxon>Helotiales</taxon>
        <taxon>Mollisiaceae</taxon>
        <taxon>Phialocephala</taxon>
        <taxon>Phialocephala fortinii species complex</taxon>
    </lineage>
</organism>
<keyword evidence="8" id="KW-1185">Reference proteome</keyword>
<dbReference type="EMBL" id="FJOG01000005">
    <property type="protein sequence ID" value="CZR54829.1"/>
    <property type="molecule type" value="Genomic_DNA"/>
</dbReference>
<dbReference type="STRING" id="576137.A0A1L7WPX6"/>
<evidence type="ECO:0000256" key="3">
    <source>
        <dbReference type="PIRSR" id="PIRSR601613-1"/>
    </source>
</evidence>
<reference evidence="7 8" key="1">
    <citation type="submission" date="2016-03" db="EMBL/GenBank/DDBJ databases">
        <authorList>
            <person name="Ploux O."/>
        </authorList>
    </citation>
    <scope>NUCLEOTIDE SEQUENCE [LARGE SCALE GENOMIC DNA]</scope>
    <source>
        <strain evidence="7 8">UAMH 11012</strain>
    </source>
</reference>
<sequence>MIVSRIAKLFLAFTSLYFTAGSPLRPRATCTKTQVAVLGAGVAGIAAAEALHNASISDFIVIDVNDYIGGRLHHTTFGKNPATGQPYTIEFGANWVQGLGKPGGPQNPIWTLANKWGLNTTYSNYSAIQTYDQTGPVDYVGLLDEYETAYGSVEKDAGQILTQNLQDRTMRAGLSFADWKTKDNMHKQAAEWWEFDWEYAWPPEQSSETFTVINFNDSFYQFSEDNNLCTDPRGFNYWLKQEASTFLTHNDPRLLLSTNVTSIDYSAKDTVTINTSSGTCIEASYAIVTFSLGVLQNDVVSFNPPLPAWKQSGIDGMQMGTYTKIFFQFPPDSDGKFFWEKGANPDTQFFLYADHYERGYYPVWQSLSAPGFYPGSGIIFVTVTAAQAYRAENQDDTTVKNEALDVLRSMFGKDNVPGPIDFVYPRWTKTPWSYGSYSNWPPGYSLEMHQNLRANLGRMWFAGEATSVSYFGFLQGAYNEGQYVGEQVTQCVDKKLFSCDDEPHYENLKGDTTSKRVLQEKNGWLVDSTQV</sequence>
<dbReference type="InterPro" id="IPR036188">
    <property type="entry name" value="FAD/NAD-bd_sf"/>
</dbReference>
<dbReference type="PRINTS" id="PR00757">
    <property type="entry name" value="AMINEOXDASEF"/>
</dbReference>
<dbReference type="SUPFAM" id="SSF51905">
    <property type="entry name" value="FAD/NAD(P)-binding domain"/>
    <property type="match status" value="1"/>
</dbReference>
<proteinExistence type="inferred from homology"/>
<comment type="similarity">
    <text evidence="4">Belongs to the flavin monoamine oxidase family.</text>
</comment>
<keyword evidence="5" id="KW-0732">Signal</keyword>
<dbReference type="InterPro" id="IPR002937">
    <property type="entry name" value="Amino_oxidase"/>
</dbReference>
<dbReference type="OrthoDB" id="7777654at2759"/>
<dbReference type="EC" id="1.4.3.-" evidence="4"/>
<dbReference type="Gene3D" id="3.90.660.10">
    <property type="match status" value="1"/>
</dbReference>
<protein>
    <recommendedName>
        <fullName evidence="4">Amine oxidase</fullName>
        <ecNumber evidence="4">1.4.3.-</ecNumber>
    </recommendedName>
</protein>
<dbReference type="AlphaFoldDB" id="A0A1L7WPX6"/>
<feature type="domain" description="Amine oxidase" evidence="6">
    <location>
        <begin position="42"/>
        <end position="484"/>
    </location>
</feature>
<gene>
    <name evidence="7" type="ORF">PAC_04713</name>
</gene>
<dbReference type="PANTHER" id="PTHR10742:SF313">
    <property type="entry name" value="AMINE OXIDASE"/>
    <property type="match status" value="1"/>
</dbReference>
<dbReference type="SUPFAM" id="SSF54373">
    <property type="entry name" value="FAD-linked reductases, C-terminal domain"/>
    <property type="match status" value="1"/>
</dbReference>
<keyword evidence="4" id="KW-0285">Flavoprotein</keyword>
<comment type="cofactor">
    <cofactor evidence="1 4">
        <name>FAD</name>
        <dbReference type="ChEBI" id="CHEBI:57692"/>
    </cofactor>
</comment>
<evidence type="ECO:0000313" key="8">
    <source>
        <dbReference type="Proteomes" id="UP000184330"/>
    </source>
</evidence>
<dbReference type="Pfam" id="PF01593">
    <property type="entry name" value="Amino_oxidase"/>
    <property type="match status" value="1"/>
</dbReference>
<dbReference type="InterPro" id="IPR050281">
    <property type="entry name" value="Flavin_monoamine_oxidase"/>
</dbReference>